<gene>
    <name evidence="3" type="ORF">Hokovirus_3_51</name>
</gene>
<evidence type="ECO:0000256" key="1">
    <source>
        <dbReference type="SAM" id="Phobius"/>
    </source>
</evidence>
<organism evidence="3">
    <name type="scientific">Hokovirus HKV1</name>
    <dbReference type="NCBI Taxonomy" id="1977638"/>
    <lineage>
        <taxon>Viruses</taxon>
        <taxon>Varidnaviria</taxon>
        <taxon>Bamfordvirae</taxon>
        <taxon>Nucleocytoviricota</taxon>
        <taxon>Megaviricetes</taxon>
        <taxon>Imitervirales</taxon>
        <taxon>Mimiviridae</taxon>
        <taxon>Klosneuvirinae</taxon>
        <taxon>Hokovirus</taxon>
    </lineage>
</organism>
<evidence type="ECO:0000259" key="2">
    <source>
        <dbReference type="Pfam" id="PF07819"/>
    </source>
</evidence>
<protein>
    <submittedName>
        <fullName evidence="3">Esterase/lipase</fullName>
    </submittedName>
</protein>
<sequence>MEYLIIITNLILTLPSIIFHGLKLCYIKKIKYRNHTNILYNASRTNNLILMVHGHNGHPGDFEHLAKYLLKNNHIKDNWNIYACKFAKLDNHSSIESEIKQIDDYLNNNHYETVILVGLSKGGLTCCSYYANRKLNNNKISKIITISSPLYGTRVANKFLPSFLEKIFPNTKKIKNELGYNSNIALNTSSILSSIEDISIYHVVPQYDHLIYPVTSAKYYFTPENNIYYCKGFKYSHIGILYNQDVVKCIENWICK</sequence>
<keyword evidence="1" id="KW-1133">Transmembrane helix</keyword>
<dbReference type="EMBL" id="KY684105">
    <property type="protein sequence ID" value="ARF10778.1"/>
    <property type="molecule type" value="Genomic_DNA"/>
</dbReference>
<dbReference type="InterPro" id="IPR029058">
    <property type="entry name" value="AB_hydrolase_fold"/>
</dbReference>
<keyword evidence="1" id="KW-0472">Membrane</keyword>
<keyword evidence="1" id="KW-0812">Transmembrane</keyword>
<accession>A0A1V0SGM5</accession>
<evidence type="ECO:0000313" key="3">
    <source>
        <dbReference type="EMBL" id="ARF10778.1"/>
    </source>
</evidence>
<dbReference type="Gene3D" id="3.40.50.1820">
    <property type="entry name" value="alpha/beta hydrolase"/>
    <property type="match status" value="1"/>
</dbReference>
<proteinExistence type="predicted"/>
<name>A0A1V0SGM5_9VIRU</name>
<dbReference type="GO" id="GO:0016788">
    <property type="term" value="F:hydrolase activity, acting on ester bonds"/>
    <property type="evidence" value="ECO:0007669"/>
    <property type="project" value="InterPro"/>
</dbReference>
<dbReference type="Pfam" id="PF07819">
    <property type="entry name" value="PGAP1"/>
    <property type="match status" value="1"/>
</dbReference>
<feature type="transmembrane region" description="Helical" evidence="1">
    <location>
        <begin position="6"/>
        <end position="26"/>
    </location>
</feature>
<dbReference type="InterPro" id="IPR012908">
    <property type="entry name" value="PGAP1-ab_dom-like"/>
</dbReference>
<feature type="domain" description="GPI inositol-deacylase PGAP1-like alpha/beta" evidence="2">
    <location>
        <begin position="89"/>
        <end position="210"/>
    </location>
</feature>
<reference evidence="3" key="1">
    <citation type="journal article" date="2017" name="Science">
        <title>Giant viruses with an expanded complement of translation system components.</title>
        <authorList>
            <person name="Schulz F."/>
            <person name="Yutin N."/>
            <person name="Ivanova N.N."/>
            <person name="Ortega D.R."/>
            <person name="Lee T.K."/>
            <person name="Vierheilig J."/>
            <person name="Daims H."/>
            <person name="Horn M."/>
            <person name="Wagner M."/>
            <person name="Jensen G.J."/>
            <person name="Kyrpides N.C."/>
            <person name="Koonin E.V."/>
            <person name="Woyke T."/>
        </authorList>
    </citation>
    <scope>NUCLEOTIDE SEQUENCE</scope>
    <source>
        <strain evidence="3">HKV1</strain>
    </source>
</reference>
<dbReference type="SUPFAM" id="SSF53474">
    <property type="entry name" value="alpha/beta-Hydrolases"/>
    <property type="match status" value="1"/>
</dbReference>